<proteinExistence type="predicted"/>
<dbReference type="WBParaSite" id="nRc.2.0.1.t17512-RA">
    <property type="protein sequence ID" value="nRc.2.0.1.t17512-RA"/>
    <property type="gene ID" value="nRc.2.0.1.g17512"/>
</dbReference>
<name>A0A915IUL8_ROMCU</name>
<sequence>FIFTIAIACGRLQYSGLSPGSALYRAKSRELSTSIYNNIEMISTLRFSPAQDNRELELTRARAV</sequence>
<keyword evidence="1" id="KW-1185">Reference proteome</keyword>
<dbReference type="Proteomes" id="UP000887565">
    <property type="component" value="Unplaced"/>
</dbReference>
<evidence type="ECO:0000313" key="2">
    <source>
        <dbReference type="WBParaSite" id="nRc.2.0.1.t17512-RA"/>
    </source>
</evidence>
<accession>A0A915IUL8</accession>
<reference evidence="2" key="1">
    <citation type="submission" date="2022-11" db="UniProtKB">
        <authorList>
            <consortium name="WormBaseParasite"/>
        </authorList>
    </citation>
    <scope>IDENTIFICATION</scope>
</reference>
<evidence type="ECO:0000313" key="1">
    <source>
        <dbReference type="Proteomes" id="UP000887565"/>
    </source>
</evidence>
<organism evidence="1 2">
    <name type="scientific">Romanomermis culicivorax</name>
    <name type="common">Nematode worm</name>
    <dbReference type="NCBI Taxonomy" id="13658"/>
    <lineage>
        <taxon>Eukaryota</taxon>
        <taxon>Metazoa</taxon>
        <taxon>Ecdysozoa</taxon>
        <taxon>Nematoda</taxon>
        <taxon>Enoplea</taxon>
        <taxon>Dorylaimia</taxon>
        <taxon>Mermithida</taxon>
        <taxon>Mermithoidea</taxon>
        <taxon>Mermithidae</taxon>
        <taxon>Romanomermis</taxon>
    </lineage>
</organism>
<dbReference type="AlphaFoldDB" id="A0A915IUL8"/>
<protein>
    <submittedName>
        <fullName evidence="2">Uncharacterized protein</fullName>
    </submittedName>
</protein>